<comment type="function">
    <text evidence="2">Catalyzes the Claisen rearrangement of chorismate to prephenate and the decarboxylation/dehydration of prephenate to phenylpyruvate.</text>
</comment>
<comment type="pathway">
    <text evidence="4">Amino-acid biosynthesis; L-phenylalanine biosynthesis; phenylpyruvate from prephenate: step 1/1.</text>
</comment>
<evidence type="ECO:0000256" key="12">
    <source>
        <dbReference type="ARBA" id="ARBA00023222"/>
    </source>
</evidence>
<evidence type="ECO:0000256" key="10">
    <source>
        <dbReference type="ARBA" id="ARBA00022605"/>
    </source>
</evidence>
<keyword evidence="13" id="KW-0413">Isomerase</keyword>
<gene>
    <name evidence="22" type="primary">pheA</name>
    <name evidence="22" type="ORF">NK118_03855</name>
</gene>
<evidence type="ECO:0000256" key="13">
    <source>
        <dbReference type="ARBA" id="ARBA00023235"/>
    </source>
</evidence>
<reference evidence="22 23" key="1">
    <citation type="journal article" date="2022" name="Genome Biol. Evol.">
        <title>Host diet, physiology and behaviors set the stage for Lachnospiraceae cladogenesis.</title>
        <authorList>
            <person name="Vera-Ponce De Leon A."/>
            <person name="Schneider M."/>
            <person name="Jahnes B.C."/>
            <person name="Sadowski V."/>
            <person name="Camuy-Velez L.A."/>
            <person name="Duan J."/>
            <person name="Sabree Z.L."/>
        </authorList>
    </citation>
    <scope>NUCLEOTIDE SEQUENCE [LARGE SCALE GENOMIC DNA]</scope>
    <source>
        <strain evidence="22 23">PAL227</strain>
    </source>
</reference>
<evidence type="ECO:0000259" key="19">
    <source>
        <dbReference type="PROSITE" id="PS51168"/>
    </source>
</evidence>
<comment type="catalytic activity">
    <reaction evidence="18">
        <text>prephenate + H(+) = 3-phenylpyruvate + CO2 + H2O</text>
        <dbReference type="Rhea" id="RHEA:21648"/>
        <dbReference type="ChEBI" id="CHEBI:15377"/>
        <dbReference type="ChEBI" id="CHEBI:15378"/>
        <dbReference type="ChEBI" id="CHEBI:16526"/>
        <dbReference type="ChEBI" id="CHEBI:18005"/>
        <dbReference type="ChEBI" id="CHEBI:29934"/>
        <dbReference type="EC" id="4.2.1.51"/>
    </reaction>
</comment>
<dbReference type="InterPro" id="IPR002912">
    <property type="entry name" value="ACT_dom"/>
</dbReference>
<dbReference type="PROSITE" id="PS00858">
    <property type="entry name" value="PREPHENATE_DEHYDR_2"/>
    <property type="match status" value="1"/>
</dbReference>
<keyword evidence="14 22" id="KW-0456">Lyase</keyword>
<dbReference type="InterPro" id="IPR045865">
    <property type="entry name" value="ACT-like_dom_sf"/>
</dbReference>
<evidence type="ECO:0000256" key="1">
    <source>
        <dbReference type="ARBA" id="ARBA00000824"/>
    </source>
</evidence>
<keyword evidence="9" id="KW-0963">Cytoplasm</keyword>
<dbReference type="PANTHER" id="PTHR21022:SF19">
    <property type="entry name" value="PREPHENATE DEHYDRATASE-RELATED"/>
    <property type="match status" value="1"/>
</dbReference>
<evidence type="ECO:0000259" key="21">
    <source>
        <dbReference type="PROSITE" id="PS51671"/>
    </source>
</evidence>
<evidence type="ECO:0000256" key="5">
    <source>
        <dbReference type="ARBA" id="ARBA00004817"/>
    </source>
</evidence>
<protein>
    <recommendedName>
        <fullName evidence="7">Bifunctional chorismate mutase/prephenate dehydratase</fullName>
        <ecNumber evidence="6">4.2.1.51</ecNumber>
    </recommendedName>
    <alternativeName>
        <fullName evidence="17">Chorismate mutase-prephenate dehydratase</fullName>
    </alternativeName>
    <alternativeName>
        <fullName evidence="8">Prephenate dehydratase</fullName>
    </alternativeName>
    <alternativeName>
        <fullName evidence="16">p-protein</fullName>
    </alternativeName>
</protein>
<name>A0ABT1EFC3_9FIRM</name>
<dbReference type="PIRSF" id="PIRSF001500">
    <property type="entry name" value="Chor_mut_pdt_Ppr"/>
    <property type="match status" value="1"/>
</dbReference>
<dbReference type="Gene3D" id="1.20.59.10">
    <property type="entry name" value="Chorismate mutase"/>
    <property type="match status" value="1"/>
</dbReference>
<evidence type="ECO:0000256" key="7">
    <source>
        <dbReference type="ARBA" id="ARBA00014401"/>
    </source>
</evidence>
<evidence type="ECO:0000256" key="2">
    <source>
        <dbReference type="ARBA" id="ARBA00002364"/>
    </source>
</evidence>
<comment type="catalytic activity">
    <reaction evidence="1">
        <text>chorismate = prephenate</text>
        <dbReference type="Rhea" id="RHEA:13897"/>
        <dbReference type="ChEBI" id="CHEBI:29748"/>
        <dbReference type="ChEBI" id="CHEBI:29934"/>
        <dbReference type="EC" id="5.4.99.5"/>
    </reaction>
</comment>
<evidence type="ECO:0000313" key="23">
    <source>
        <dbReference type="Proteomes" id="UP001523565"/>
    </source>
</evidence>
<dbReference type="Pfam" id="PF00800">
    <property type="entry name" value="PDT"/>
    <property type="match status" value="1"/>
</dbReference>
<dbReference type="PROSITE" id="PS51168">
    <property type="entry name" value="CHORISMATE_MUT_2"/>
    <property type="match status" value="1"/>
</dbReference>
<evidence type="ECO:0000259" key="20">
    <source>
        <dbReference type="PROSITE" id="PS51171"/>
    </source>
</evidence>
<dbReference type="InterPro" id="IPR002701">
    <property type="entry name" value="CM_II_prokaryot"/>
</dbReference>
<comment type="caution">
    <text evidence="22">The sequence shown here is derived from an EMBL/GenBank/DDBJ whole genome shotgun (WGS) entry which is preliminary data.</text>
</comment>
<dbReference type="SUPFAM" id="SSF53850">
    <property type="entry name" value="Periplasmic binding protein-like II"/>
    <property type="match status" value="1"/>
</dbReference>
<dbReference type="NCBIfam" id="NF008865">
    <property type="entry name" value="PRK11898.1"/>
    <property type="match status" value="1"/>
</dbReference>
<dbReference type="Gene3D" id="3.30.70.260">
    <property type="match status" value="1"/>
</dbReference>
<dbReference type="InterPro" id="IPR001086">
    <property type="entry name" value="Preph_deHydtase"/>
</dbReference>
<dbReference type="InterPro" id="IPR018528">
    <property type="entry name" value="Preph_deHydtase_CS"/>
</dbReference>
<proteinExistence type="predicted"/>
<evidence type="ECO:0000256" key="14">
    <source>
        <dbReference type="ARBA" id="ARBA00023239"/>
    </source>
</evidence>
<feature type="domain" description="ACT" evidence="21">
    <location>
        <begin position="300"/>
        <end position="375"/>
    </location>
</feature>
<evidence type="ECO:0000256" key="8">
    <source>
        <dbReference type="ARBA" id="ARBA00021872"/>
    </source>
</evidence>
<dbReference type="SUPFAM" id="SSF48600">
    <property type="entry name" value="Chorismate mutase II"/>
    <property type="match status" value="1"/>
</dbReference>
<dbReference type="SUPFAM" id="SSF55021">
    <property type="entry name" value="ACT-like"/>
    <property type="match status" value="1"/>
</dbReference>
<organism evidence="22 23">
    <name type="scientific">Ohessyouella blattaphilus</name>
    <dbReference type="NCBI Taxonomy" id="2949333"/>
    <lineage>
        <taxon>Bacteria</taxon>
        <taxon>Bacillati</taxon>
        <taxon>Bacillota</taxon>
        <taxon>Clostridia</taxon>
        <taxon>Lachnospirales</taxon>
        <taxon>Lachnospiraceae</taxon>
        <taxon>Ohessyouella</taxon>
    </lineage>
</organism>
<dbReference type="EC" id="4.2.1.51" evidence="6"/>
<evidence type="ECO:0000256" key="9">
    <source>
        <dbReference type="ARBA" id="ARBA00022490"/>
    </source>
</evidence>
<evidence type="ECO:0000256" key="3">
    <source>
        <dbReference type="ARBA" id="ARBA00004496"/>
    </source>
</evidence>
<evidence type="ECO:0000313" key="22">
    <source>
        <dbReference type="EMBL" id="MCP1109383.1"/>
    </source>
</evidence>
<sequence>MKDLQELRARLDVIDAQIVDLYKERMDIAREVGADKVKTGKKVFDPIREQAKLDQVTELLEDGFYQKGIGELYAQLMSQSRKIQYQILIEEGKENKSVFTPVAELPVSSKEIVYQGVPGSYSQLATKKYFGEDAKLKNVRSFREAVAAVVDQEADYSVLPIENSSAGMVSDVYDLLVQYEATIVGEVILPISHALVGVKGATLNSIKEVYSHPQALSQSSEYLEEHPDWKQLAIGNTAVAAKQIKAAGDITKAAICSEEAASLYELEIIDQGINRNENNSTRFIVLAGKKIYKKDAKKVSICFELPHVSGSLYRILSHVIFNDLNMTKIESRPIKDRTWEYRFYVDFEGNLQDAGVQNALLGIAEESKNLLILGNY</sequence>
<evidence type="ECO:0000256" key="6">
    <source>
        <dbReference type="ARBA" id="ARBA00013147"/>
    </source>
</evidence>
<dbReference type="Gene3D" id="3.40.190.10">
    <property type="entry name" value="Periplasmic binding protein-like II"/>
    <property type="match status" value="2"/>
</dbReference>
<evidence type="ECO:0000256" key="15">
    <source>
        <dbReference type="ARBA" id="ARBA00023268"/>
    </source>
</evidence>
<evidence type="ECO:0000256" key="17">
    <source>
        <dbReference type="ARBA" id="ARBA00031520"/>
    </source>
</evidence>
<dbReference type="RefSeq" id="WP_262068292.1">
    <property type="nucleotide sequence ID" value="NZ_JAMXOC010000003.1"/>
</dbReference>
<comment type="pathway">
    <text evidence="5">Metabolic intermediate biosynthesis; prephenate biosynthesis; prephenate from chorismate: step 1/1.</text>
</comment>
<evidence type="ECO:0000256" key="18">
    <source>
        <dbReference type="ARBA" id="ARBA00047848"/>
    </source>
</evidence>
<keyword evidence="10" id="KW-0028">Amino-acid biosynthesis</keyword>
<feature type="domain" description="Chorismate mutase" evidence="19">
    <location>
        <begin position="1"/>
        <end position="88"/>
    </location>
</feature>
<dbReference type="EMBL" id="JAMZFV010000003">
    <property type="protein sequence ID" value="MCP1109383.1"/>
    <property type="molecule type" value="Genomic_DNA"/>
</dbReference>
<dbReference type="CDD" id="cd04905">
    <property type="entry name" value="ACT_CM-PDT"/>
    <property type="match status" value="1"/>
</dbReference>
<dbReference type="CDD" id="cd13631">
    <property type="entry name" value="PBP2_Ct-PDT_like"/>
    <property type="match status" value="1"/>
</dbReference>
<accession>A0ABT1EFC3</accession>
<keyword evidence="23" id="KW-1185">Reference proteome</keyword>
<feature type="domain" description="Prephenate dehydratase" evidence="20">
    <location>
        <begin position="111"/>
        <end position="288"/>
    </location>
</feature>
<dbReference type="PROSITE" id="PS51671">
    <property type="entry name" value="ACT"/>
    <property type="match status" value="1"/>
</dbReference>
<dbReference type="InterPro" id="IPR008242">
    <property type="entry name" value="Chor_mutase/pphenate_deHydtase"/>
</dbReference>
<dbReference type="Pfam" id="PF01817">
    <property type="entry name" value="CM_2"/>
    <property type="match status" value="1"/>
</dbReference>
<dbReference type="InterPro" id="IPR036263">
    <property type="entry name" value="Chorismate_II_sf"/>
</dbReference>
<dbReference type="PANTHER" id="PTHR21022">
    <property type="entry name" value="PREPHENATE DEHYDRATASE P PROTEIN"/>
    <property type="match status" value="1"/>
</dbReference>
<evidence type="ECO:0000256" key="16">
    <source>
        <dbReference type="ARBA" id="ARBA00031175"/>
    </source>
</evidence>
<keyword evidence="12" id="KW-0584">Phenylalanine biosynthesis</keyword>
<comment type="subcellular location">
    <subcellularLocation>
        <location evidence="3">Cytoplasm</location>
    </subcellularLocation>
</comment>
<dbReference type="Proteomes" id="UP001523565">
    <property type="component" value="Unassembled WGS sequence"/>
</dbReference>
<dbReference type="PROSITE" id="PS51171">
    <property type="entry name" value="PREPHENATE_DEHYDR_3"/>
    <property type="match status" value="1"/>
</dbReference>
<dbReference type="InterPro" id="IPR036979">
    <property type="entry name" value="CM_dom_sf"/>
</dbReference>
<evidence type="ECO:0000256" key="11">
    <source>
        <dbReference type="ARBA" id="ARBA00023141"/>
    </source>
</evidence>
<keyword evidence="15" id="KW-0511">Multifunctional enzyme</keyword>
<evidence type="ECO:0000256" key="4">
    <source>
        <dbReference type="ARBA" id="ARBA00004741"/>
    </source>
</evidence>
<keyword evidence="11" id="KW-0057">Aromatic amino acid biosynthesis</keyword>
<dbReference type="SMART" id="SM00830">
    <property type="entry name" value="CM_2"/>
    <property type="match status" value="1"/>
</dbReference>
<dbReference type="GO" id="GO:0004664">
    <property type="term" value="F:prephenate dehydratase activity"/>
    <property type="evidence" value="ECO:0007669"/>
    <property type="project" value="UniProtKB-EC"/>
</dbReference>